<name>A0A1S8DJ05_9GAMM</name>
<evidence type="ECO:0000256" key="6">
    <source>
        <dbReference type="ARBA" id="ARBA00022840"/>
    </source>
</evidence>
<proteinExistence type="inferred from homology"/>
<dbReference type="InterPro" id="IPR050249">
    <property type="entry name" value="Pseudomonas-type_ThrB"/>
</dbReference>
<comment type="catalytic activity">
    <reaction evidence="8">
        <text>L-homoserine + ATP = O-phospho-L-homoserine + ADP + H(+)</text>
        <dbReference type="Rhea" id="RHEA:13985"/>
        <dbReference type="ChEBI" id="CHEBI:15378"/>
        <dbReference type="ChEBI" id="CHEBI:30616"/>
        <dbReference type="ChEBI" id="CHEBI:57476"/>
        <dbReference type="ChEBI" id="CHEBI:57590"/>
        <dbReference type="ChEBI" id="CHEBI:456216"/>
        <dbReference type="EC" id="2.7.1.39"/>
    </reaction>
</comment>
<dbReference type="Gene3D" id="3.30.200.20">
    <property type="entry name" value="Phosphorylase Kinase, domain 1"/>
    <property type="match status" value="1"/>
</dbReference>
<dbReference type="InterPro" id="IPR002575">
    <property type="entry name" value="Aminoglycoside_PTrfase"/>
</dbReference>
<keyword evidence="4 8" id="KW-0547">Nucleotide-binding</keyword>
<dbReference type="UniPathway" id="UPA00050">
    <property type="reaction ID" value="UER00064"/>
</dbReference>
<keyword evidence="6 8" id="KW-0067">ATP-binding</keyword>
<dbReference type="HAMAP" id="MF_00301">
    <property type="entry name" value="Homoser_kinase_2"/>
    <property type="match status" value="1"/>
</dbReference>
<keyword evidence="2 8" id="KW-0808">Transferase</keyword>
<dbReference type="AlphaFoldDB" id="A0A1S8DJ05"/>
<dbReference type="OrthoDB" id="9777460at2"/>
<evidence type="ECO:0000256" key="9">
    <source>
        <dbReference type="NCBIfam" id="TIGR00938"/>
    </source>
</evidence>
<dbReference type="PANTHER" id="PTHR21064:SF6">
    <property type="entry name" value="AMINOGLYCOSIDE PHOSPHOTRANSFERASE DOMAIN-CONTAINING PROTEIN"/>
    <property type="match status" value="1"/>
</dbReference>
<evidence type="ECO:0000256" key="1">
    <source>
        <dbReference type="ARBA" id="ARBA00022605"/>
    </source>
</evidence>
<dbReference type="PANTHER" id="PTHR21064">
    <property type="entry name" value="AMINOGLYCOSIDE PHOSPHOTRANSFERASE DOMAIN-CONTAINING PROTEIN-RELATED"/>
    <property type="match status" value="1"/>
</dbReference>
<comment type="pathway">
    <text evidence="8">Amino-acid biosynthesis; L-threonine biosynthesis; L-threonine from L-aspartate: step 4/5.</text>
</comment>
<dbReference type="Pfam" id="PF01636">
    <property type="entry name" value="APH"/>
    <property type="match status" value="1"/>
</dbReference>
<evidence type="ECO:0000313" key="12">
    <source>
        <dbReference type="Proteomes" id="UP000242847"/>
    </source>
</evidence>
<dbReference type="RefSeq" id="WP_083725666.1">
    <property type="nucleotide sequence ID" value="NZ_FOUD01000011.1"/>
</dbReference>
<keyword evidence="12" id="KW-1185">Reference proteome</keyword>
<feature type="domain" description="Aminoglycoside phosphotransferase" evidence="10">
    <location>
        <begin position="27"/>
        <end position="255"/>
    </location>
</feature>
<dbReference type="SUPFAM" id="SSF56112">
    <property type="entry name" value="Protein kinase-like (PK-like)"/>
    <property type="match status" value="1"/>
</dbReference>
<dbReference type="EC" id="2.7.1.39" evidence="8 9"/>
<dbReference type="GO" id="GO:0004413">
    <property type="term" value="F:homoserine kinase activity"/>
    <property type="evidence" value="ECO:0007669"/>
    <property type="project" value="UniProtKB-UniRule"/>
</dbReference>
<reference evidence="11 12" key="1">
    <citation type="submission" date="2017-01" db="EMBL/GenBank/DDBJ databases">
        <title>Draft genome sequence of Pseudomonas pachastrellae type strain CCUG 46540T from a deep sea.</title>
        <authorList>
            <person name="Gomila M."/>
            <person name="Mulet M."/>
            <person name="Lalucat J."/>
            <person name="Garcia-Valdes E."/>
        </authorList>
    </citation>
    <scope>NUCLEOTIDE SEQUENCE [LARGE SCALE GENOMIC DNA]</scope>
    <source>
        <strain evidence="11 12">CCUG 46540</strain>
    </source>
</reference>
<evidence type="ECO:0000256" key="4">
    <source>
        <dbReference type="ARBA" id="ARBA00022741"/>
    </source>
</evidence>
<gene>
    <name evidence="8" type="primary">thrB</name>
    <name evidence="11" type="ORF">BXT89_05865</name>
</gene>
<dbReference type="STRING" id="254161.SAMN05216256_11149"/>
<dbReference type="NCBIfam" id="TIGR00938">
    <property type="entry name" value="thrB_alt"/>
    <property type="match status" value="1"/>
</dbReference>
<organism evidence="11 12">
    <name type="scientific">Halopseudomonas pachastrellae</name>
    <dbReference type="NCBI Taxonomy" id="254161"/>
    <lineage>
        <taxon>Bacteria</taxon>
        <taxon>Pseudomonadati</taxon>
        <taxon>Pseudomonadota</taxon>
        <taxon>Gammaproteobacteria</taxon>
        <taxon>Pseudomonadales</taxon>
        <taxon>Pseudomonadaceae</taxon>
        <taxon>Halopseudomonas</taxon>
    </lineage>
</organism>
<dbReference type="GO" id="GO:0009088">
    <property type="term" value="P:threonine biosynthetic process"/>
    <property type="evidence" value="ECO:0007669"/>
    <property type="project" value="UniProtKB-UniRule"/>
</dbReference>
<dbReference type="Gene3D" id="3.90.1200.10">
    <property type="match status" value="1"/>
</dbReference>
<dbReference type="EMBL" id="MUBC01000009">
    <property type="protein sequence ID" value="ONM44849.1"/>
    <property type="molecule type" value="Genomic_DNA"/>
</dbReference>
<keyword evidence="3 8" id="KW-0791">Threonine biosynthesis</keyword>
<evidence type="ECO:0000256" key="3">
    <source>
        <dbReference type="ARBA" id="ARBA00022697"/>
    </source>
</evidence>
<keyword evidence="5 8" id="KW-0418">Kinase</keyword>
<dbReference type="Proteomes" id="UP000242847">
    <property type="component" value="Unassembled WGS sequence"/>
</dbReference>
<dbReference type="InterPro" id="IPR011009">
    <property type="entry name" value="Kinase-like_dom_sf"/>
</dbReference>
<dbReference type="NCBIfam" id="NF003558">
    <property type="entry name" value="PRK05231.1"/>
    <property type="match status" value="1"/>
</dbReference>
<keyword evidence="1 8" id="KW-0028">Amino-acid biosynthesis</keyword>
<evidence type="ECO:0000313" key="11">
    <source>
        <dbReference type="EMBL" id="ONM44849.1"/>
    </source>
</evidence>
<comment type="caution">
    <text evidence="11">The sequence shown here is derived from an EMBL/GenBank/DDBJ whole genome shotgun (WGS) entry which is preliminary data.</text>
</comment>
<dbReference type="InterPro" id="IPR005280">
    <property type="entry name" value="Homoserine_kinase_II"/>
</dbReference>
<evidence type="ECO:0000256" key="5">
    <source>
        <dbReference type="ARBA" id="ARBA00022777"/>
    </source>
</evidence>
<dbReference type="CDD" id="cd05153">
    <property type="entry name" value="HomoserineK_II"/>
    <property type="match status" value="1"/>
</dbReference>
<protein>
    <recommendedName>
        <fullName evidence="8 9">Homoserine kinase</fullName>
        <shortName evidence="8">HK</shortName>
        <shortName evidence="8">HSK</shortName>
        <ecNumber evidence="8 9">2.7.1.39</ecNumber>
    </recommendedName>
</protein>
<evidence type="ECO:0000256" key="8">
    <source>
        <dbReference type="HAMAP-Rule" id="MF_00301"/>
    </source>
</evidence>
<comment type="similarity">
    <text evidence="7 8">Belongs to the pseudomonas-type ThrB family.</text>
</comment>
<evidence type="ECO:0000256" key="7">
    <source>
        <dbReference type="ARBA" id="ARBA00038240"/>
    </source>
</evidence>
<evidence type="ECO:0000256" key="2">
    <source>
        <dbReference type="ARBA" id="ARBA00022679"/>
    </source>
</evidence>
<dbReference type="GO" id="GO:0005524">
    <property type="term" value="F:ATP binding"/>
    <property type="evidence" value="ECO:0007669"/>
    <property type="project" value="UniProtKB-KW"/>
</dbReference>
<accession>A0A1S8DJ05</accession>
<sequence>MSVFTPLAQAELETFVAGFDLGRLIGFQGIEGGSENSNFFVSCEQGDFVLTLVERGDPAALPFLVELLACLRGAGLAVPYAVADRHGQCLHQLKGRPALLQPRLAGRHVEQPDASHCEAVGGWLAQLHLATRDTALARPDERGVDWMQDQARRQLPQQSGPLAEALEALLAQLVHWRRQDPGLPRAVLHADLFRDNVLFDGHHLSGVIDFYNAASGWMLYDVAIAVNDWCLDSEGALEPRRVRALLAGYAARRAFTAAEAQCWPAMLRLAALRFWLSRQIAAEEFAGQDGVLVKDPQHFARLLLQHRAVAGGLPLAL</sequence>
<evidence type="ECO:0000259" key="10">
    <source>
        <dbReference type="Pfam" id="PF01636"/>
    </source>
</evidence>